<name>A0AAV4P990_CAEEX</name>
<protein>
    <submittedName>
        <fullName evidence="1">Uncharacterized protein</fullName>
    </submittedName>
</protein>
<accession>A0AAV4P990</accession>
<dbReference type="Proteomes" id="UP001054945">
    <property type="component" value="Unassembled WGS sequence"/>
</dbReference>
<evidence type="ECO:0000313" key="1">
    <source>
        <dbReference type="EMBL" id="GIX93184.1"/>
    </source>
</evidence>
<dbReference type="AlphaFoldDB" id="A0AAV4P990"/>
<comment type="caution">
    <text evidence="1">The sequence shown here is derived from an EMBL/GenBank/DDBJ whole genome shotgun (WGS) entry which is preliminary data.</text>
</comment>
<evidence type="ECO:0000313" key="2">
    <source>
        <dbReference type="Proteomes" id="UP001054945"/>
    </source>
</evidence>
<organism evidence="1 2">
    <name type="scientific">Caerostris extrusa</name>
    <name type="common">Bark spider</name>
    <name type="synonym">Caerostris bankana</name>
    <dbReference type="NCBI Taxonomy" id="172846"/>
    <lineage>
        <taxon>Eukaryota</taxon>
        <taxon>Metazoa</taxon>
        <taxon>Ecdysozoa</taxon>
        <taxon>Arthropoda</taxon>
        <taxon>Chelicerata</taxon>
        <taxon>Arachnida</taxon>
        <taxon>Araneae</taxon>
        <taxon>Araneomorphae</taxon>
        <taxon>Entelegynae</taxon>
        <taxon>Araneoidea</taxon>
        <taxon>Araneidae</taxon>
        <taxon>Caerostris</taxon>
    </lineage>
</organism>
<dbReference type="EMBL" id="BPLR01004210">
    <property type="protein sequence ID" value="GIX93184.1"/>
    <property type="molecule type" value="Genomic_DNA"/>
</dbReference>
<gene>
    <name evidence="1" type="ORF">CEXT_265961</name>
</gene>
<keyword evidence="2" id="KW-1185">Reference proteome</keyword>
<proteinExistence type="predicted"/>
<reference evidence="1 2" key="1">
    <citation type="submission" date="2021-06" db="EMBL/GenBank/DDBJ databases">
        <title>Caerostris extrusa draft genome.</title>
        <authorList>
            <person name="Kono N."/>
            <person name="Arakawa K."/>
        </authorList>
    </citation>
    <scope>NUCLEOTIDE SEQUENCE [LARGE SCALE GENOMIC DNA]</scope>
</reference>
<sequence>MEEASLRVFRDGIILFFLSFHGVPFFISKHFTNVTWDVPCGFEEGAKRMTLLPPSLDGHIPKVTAAMRCGSCRLQRLGNHRQRRRPPAFLLGCHRNIQGVVFCQFK</sequence>